<dbReference type="eggNOG" id="ENOG502SUU9">
    <property type="taxonomic scope" value="Eukaryota"/>
</dbReference>
<keyword evidence="3" id="KW-1185">Reference proteome</keyword>
<dbReference type="HOGENOM" id="CLU_071100_0_0_1"/>
<name>G2R433_THETT</name>
<feature type="compositionally biased region" description="Polar residues" evidence="1">
    <location>
        <begin position="1"/>
        <end position="20"/>
    </location>
</feature>
<dbReference type="STRING" id="578455.G2R433"/>
<dbReference type="KEGG" id="ttt:THITE_2111908"/>
<accession>G2R433</accession>
<proteinExistence type="predicted"/>
<evidence type="ECO:0000256" key="1">
    <source>
        <dbReference type="SAM" id="MobiDB-lite"/>
    </source>
</evidence>
<feature type="compositionally biased region" description="Low complexity" evidence="1">
    <location>
        <begin position="82"/>
        <end position="94"/>
    </location>
</feature>
<dbReference type="EMBL" id="CP003010">
    <property type="protein sequence ID" value="AEO65175.1"/>
    <property type="molecule type" value="Genomic_DNA"/>
</dbReference>
<dbReference type="RefSeq" id="XP_003651511.1">
    <property type="nucleotide sequence ID" value="XM_003651463.1"/>
</dbReference>
<protein>
    <submittedName>
        <fullName evidence="2">Uncharacterized protein</fullName>
    </submittedName>
</protein>
<sequence length="284" mass="30117">MTSQRNTSAATPANRSATTNKRFELPALEFKFGSLTDGTDIPPPLPSPVQEDPVAATPPDTPELEKEQQEGASATNGKPDTASSPNSQPASASPTGTKRRAEDGPASPTLSNRPGSIRRLFSRGLLNTAYANGDGAGQQGGRPPSRGAGSVTDSRRAKRSSGWFGRLLTNEGVANKAAVPLSPPATDDKKPTGPPPPQIPELSELNSKLGIPNDSGFGTDLFKDINGECCGGADARYPALSFFSLPYPYLTRTSTFSSDEGFFLVRFTTYALWLLWCPQCFSCF</sequence>
<reference evidence="2 3" key="1">
    <citation type="journal article" date="2011" name="Nat. Biotechnol.">
        <title>Comparative genomic analysis of the thermophilic biomass-degrading fungi Myceliophthora thermophila and Thielavia terrestris.</title>
        <authorList>
            <person name="Berka R.M."/>
            <person name="Grigoriev I.V."/>
            <person name="Otillar R."/>
            <person name="Salamov A."/>
            <person name="Grimwood J."/>
            <person name="Reid I."/>
            <person name="Ishmael N."/>
            <person name="John T."/>
            <person name="Darmond C."/>
            <person name="Moisan M.-C."/>
            <person name="Henrissat B."/>
            <person name="Coutinho P.M."/>
            <person name="Lombard V."/>
            <person name="Natvig D.O."/>
            <person name="Lindquist E."/>
            <person name="Schmutz J."/>
            <person name="Lucas S."/>
            <person name="Harris P."/>
            <person name="Powlowski J."/>
            <person name="Bellemare A."/>
            <person name="Taylor D."/>
            <person name="Butler G."/>
            <person name="de Vries R.P."/>
            <person name="Allijn I.E."/>
            <person name="van den Brink J."/>
            <person name="Ushinsky S."/>
            <person name="Storms R."/>
            <person name="Powell A.J."/>
            <person name="Paulsen I.T."/>
            <person name="Elbourne L.D.H."/>
            <person name="Baker S.E."/>
            <person name="Magnuson J."/>
            <person name="LaBoissiere S."/>
            <person name="Clutterbuck A.J."/>
            <person name="Martinez D."/>
            <person name="Wogulis M."/>
            <person name="de Leon A.L."/>
            <person name="Rey M.W."/>
            <person name="Tsang A."/>
        </authorList>
    </citation>
    <scope>NUCLEOTIDE SEQUENCE [LARGE SCALE GENOMIC DNA]</scope>
    <source>
        <strain evidence="3">ATCC 38088 / NRRL 8126</strain>
    </source>
</reference>
<dbReference type="Proteomes" id="UP000008181">
    <property type="component" value="Chromosome 2"/>
</dbReference>
<dbReference type="OrthoDB" id="5380416at2759"/>
<organism evidence="2 3">
    <name type="scientific">Thermothielavioides terrestris (strain ATCC 38088 / NRRL 8126)</name>
    <name type="common">Thielavia terrestris</name>
    <dbReference type="NCBI Taxonomy" id="578455"/>
    <lineage>
        <taxon>Eukaryota</taxon>
        <taxon>Fungi</taxon>
        <taxon>Dikarya</taxon>
        <taxon>Ascomycota</taxon>
        <taxon>Pezizomycotina</taxon>
        <taxon>Sordariomycetes</taxon>
        <taxon>Sordariomycetidae</taxon>
        <taxon>Sordariales</taxon>
        <taxon>Chaetomiaceae</taxon>
        <taxon>Thermothielavioides</taxon>
        <taxon>Thermothielavioides terrestris</taxon>
    </lineage>
</organism>
<dbReference type="AlphaFoldDB" id="G2R433"/>
<feature type="region of interest" description="Disordered" evidence="1">
    <location>
        <begin position="1"/>
        <end position="199"/>
    </location>
</feature>
<gene>
    <name evidence="2" type="ORF">THITE_2111908</name>
</gene>
<evidence type="ECO:0000313" key="3">
    <source>
        <dbReference type="Proteomes" id="UP000008181"/>
    </source>
</evidence>
<dbReference type="GeneID" id="11518624"/>
<evidence type="ECO:0000313" key="2">
    <source>
        <dbReference type="EMBL" id="AEO65175.1"/>
    </source>
</evidence>